<organism evidence="3 4">
    <name type="scientific">Mesorhizobium cantuariense</name>
    <dbReference type="NCBI Taxonomy" id="1300275"/>
    <lineage>
        <taxon>Bacteria</taxon>
        <taxon>Pseudomonadati</taxon>
        <taxon>Pseudomonadota</taxon>
        <taxon>Alphaproteobacteria</taxon>
        <taxon>Hyphomicrobiales</taxon>
        <taxon>Phyllobacteriaceae</taxon>
        <taxon>Mesorhizobium</taxon>
    </lineage>
</organism>
<dbReference type="Proteomes" id="UP001595648">
    <property type="component" value="Unassembled WGS sequence"/>
</dbReference>
<gene>
    <name evidence="3" type="ORF">ACFOJ9_28470</name>
</gene>
<dbReference type="EMBL" id="JBHRVD010000001">
    <property type="protein sequence ID" value="MFC3325666.1"/>
    <property type="molecule type" value="Genomic_DNA"/>
</dbReference>
<feature type="coiled-coil region" evidence="1">
    <location>
        <begin position="293"/>
        <end position="327"/>
    </location>
</feature>
<protein>
    <recommendedName>
        <fullName evidence="5">SWI5-dependent HO expression protein 3</fullName>
    </recommendedName>
</protein>
<evidence type="ECO:0000313" key="4">
    <source>
        <dbReference type="Proteomes" id="UP001595648"/>
    </source>
</evidence>
<feature type="coiled-coil region" evidence="1">
    <location>
        <begin position="139"/>
        <end position="166"/>
    </location>
</feature>
<comment type="caution">
    <text evidence="3">The sequence shown here is derived from an EMBL/GenBank/DDBJ whole genome shotgun (WGS) entry which is preliminary data.</text>
</comment>
<feature type="region of interest" description="Disordered" evidence="2">
    <location>
        <begin position="1"/>
        <end position="23"/>
    </location>
</feature>
<keyword evidence="1" id="KW-0175">Coiled coil</keyword>
<evidence type="ECO:0000256" key="2">
    <source>
        <dbReference type="SAM" id="MobiDB-lite"/>
    </source>
</evidence>
<accession>A0ABV7MUL6</accession>
<proteinExistence type="predicted"/>
<feature type="region of interest" description="Disordered" evidence="2">
    <location>
        <begin position="60"/>
        <end position="83"/>
    </location>
</feature>
<sequence>MSLNHEANGARHSSAEGSAVVPKGDDDAFEELIRSIRAATHQASSLFEEKPATRLAQPDTLAASVGSSQTDSSQTQTNRVSSPLSSYQSILRAGNDLAAHLKGAEERLELSRHTWSSVQDYFARLDAQTRHADAPDTEKWELQEEVAKLKRLHDRTSKELERKSRELSIAGATIADLQVERNRTRQATAEADRHGNQREARFLKAKVEVECLGRNLARISEQLCDEIMARQAAEQAREKIASRLADLEQAAMLLHSRVADYQLLNEQLTGKLSRQMAVQQDLHARLSMIEHERSVLNDCIAAAQERAVELERELRSLQRRATALLVDQAVVHAPPIHVGQRAEGAAEHWRPEAEIAKLREERDAARRDCAAVKAQLADLRLRGMTDELAHTRCRDANRELHHRLETLARQDRHSGPAADDGADLERAFDELLATGELSAANDGDSTVTRKAS</sequence>
<feature type="region of interest" description="Disordered" evidence="2">
    <location>
        <begin position="406"/>
        <end position="426"/>
    </location>
</feature>
<feature type="compositionally biased region" description="Low complexity" evidence="2">
    <location>
        <begin position="67"/>
        <end position="77"/>
    </location>
</feature>
<evidence type="ECO:0000256" key="1">
    <source>
        <dbReference type="SAM" id="Coils"/>
    </source>
</evidence>
<reference evidence="4" key="1">
    <citation type="journal article" date="2019" name="Int. J. Syst. Evol. Microbiol.">
        <title>The Global Catalogue of Microorganisms (GCM) 10K type strain sequencing project: providing services to taxonomists for standard genome sequencing and annotation.</title>
        <authorList>
            <consortium name="The Broad Institute Genomics Platform"/>
            <consortium name="The Broad Institute Genome Sequencing Center for Infectious Disease"/>
            <person name="Wu L."/>
            <person name="Ma J."/>
        </authorList>
    </citation>
    <scope>NUCLEOTIDE SEQUENCE [LARGE SCALE GENOMIC DNA]</scope>
    <source>
        <strain evidence="4">ICMP 19515</strain>
    </source>
</reference>
<evidence type="ECO:0000313" key="3">
    <source>
        <dbReference type="EMBL" id="MFC3325666.1"/>
    </source>
</evidence>
<keyword evidence="4" id="KW-1185">Reference proteome</keyword>
<name>A0ABV7MUL6_9HYPH</name>
<feature type="coiled-coil region" evidence="1">
    <location>
        <begin position="355"/>
        <end position="382"/>
    </location>
</feature>
<evidence type="ECO:0008006" key="5">
    <source>
        <dbReference type="Google" id="ProtNLM"/>
    </source>
</evidence>
<dbReference type="RefSeq" id="WP_378983744.1">
    <property type="nucleotide sequence ID" value="NZ_JBHRVD010000001.1"/>
</dbReference>